<feature type="transmembrane region" description="Helical" evidence="1">
    <location>
        <begin position="115"/>
        <end position="139"/>
    </location>
</feature>
<gene>
    <name evidence="3" type="ORF">P691DRAFT_787091</name>
</gene>
<dbReference type="OrthoDB" id="2638860at2759"/>
<feature type="transmembrane region" description="Helical" evidence="1">
    <location>
        <begin position="211"/>
        <end position="229"/>
    </location>
</feature>
<keyword evidence="1" id="KW-0812">Transmembrane</keyword>
<feature type="transmembrane region" description="Helical" evidence="1">
    <location>
        <begin position="77"/>
        <end position="103"/>
    </location>
</feature>
<keyword evidence="4" id="KW-1185">Reference proteome</keyword>
<feature type="transmembrane region" description="Helical" evidence="1">
    <location>
        <begin position="235"/>
        <end position="256"/>
    </location>
</feature>
<feature type="domain" description="DUF6533" evidence="2">
    <location>
        <begin position="25"/>
        <end position="60"/>
    </location>
</feature>
<evidence type="ECO:0000313" key="4">
    <source>
        <dbReference type="Proteomes" id="UP000807342"/>
    </source>
</evidence>
<dbReference type="Proteomes" id="UP000807342">
    <property type="component" value="Unassembled WGS sequence"/>
</dbReference>
<dbReference type="AlphaFoldDB" id="A0A9P5XHC8"/>
<dbReference type="InterPro" id="IPR045340">
    <property type="entry name" value="DUF6533"/>
</dbReference>
<proteinExistence type="predicted"/>
<dbReference type="Pfam" id="PF20151">
    <property type="entry name" value="DUF6533"/>
    <property type="match status" value="1"/>
</dbReference>
<keyword evidence="1" id="KW-1133">Transmembrane helix</keyword>
<feature type="transmembrane region" description="Helical" evidence="1">
    <location>
        <begin position="167"/>
        <end position="190"/>
    </location>
</feature>
<sequence>MPPGPTSEEIELVSTTVQVLYLQRYSQFIALTITFYDHFTTLDKESQKQRWSKSKVLYLMVPFPLPGPSDHDPGLNWVVFAVLAIGFSCVWGTRALTVIGFILQFRIQALYGSRLLERCLTVVFTCGVICLATVGFLAVDGMEVTSEPVPGIYQCTFVKLPSYAFAFWLPILVFDSLLFLLAVGVVIKNWRLLSPDWVYQSLIAIVLRDNFGYFFFAFAIYLATTVVWLKAETRYFSIPASFSYCVITIMGCRLILNLCDAYHNPDSRTRGTSEWNSRLPWEYSTSGSIKFVAHPADIHPHTQLIHNAGPRGLEERLW</sequence>
<keyword evidence="1" id="KW-0472">Membrane</keyword>
<name>A0A9P5XHC8_9AGAR</name>
<reference evidence="3" key="1">
    <citation type="submission" date="2020-11" db="EMBL/GenBank/DDBJ databases">
        <authorList>
            <consortium name="DOE Joint Genome Institute"/>
            <person name="Ahrendt S."/>
            <person name="Riley R."/>
            <person name="Andreopoulos W."/>
            <person name="Labutti K."/>
            <person name="Pangilinan J."/>
            <person name="Ruiz-Duenas F.J."/>
            <person name="Barrasa J.M."/>
            <person name="Sanchez-Garcia M."/>
            <person name="Camarero S."/>
            <person name="Miyauchi S."/>
            <person name="Serrano A."/>
            <person name="Linde D."/>
            <person name="Babiker R."/>
            <person name="Drula E."/>
            <person name="Ayuso-Fernandez I."/>
            <person name="Pacheco R."/>
            <person name="Padilla G."/>
            <person name="Ferreira P."/>
            <person name="Barriuso J."/>
            <person name="Kellner H."/>
            <person name="Castanera R."/>
            <person name="Alfaro M."/>
            <person name="Ramirez L."/>
            <person name="Pisabarro A.G."/>
            <person name="Kuo A."/>
            <person name="Tritt A."/>
            <person name="Lipzen A."/>
            <person name="He G."/>
            <person name="Yan M."/>
            <person name="Ng V."/>
            <person name="Cullen D."/>
            <person name="Martin F."/>
            <person name="Rosso M.-N."/>
            <person name="Henrissat B."/>
            <person name="Hibbett D."/>
            <person name="Martinez A.T."/>
            <person name="Grigoriev I.V."/>
        </authorList>
    </citation>
    <scope>NUCLEOTIDE SEQUENCE</scope>
    <source>
        <strain evidence="3">MF-IS2</strain>
    </source>
</reference>
<evidence type="ECO:0000259" key="2">
    <source>
        <dbReference type="Pfam" id="PF20151"/>
    </source>
</evidence>
<comment type="caution">
    <text evidence="3">The sequence shown here is derived from an EMBL/GenBank/DDBJ whole genome shotgun (WGS) entry which is preliminary data.</text>
</comment>
<evidence type="ECO:0000313" key="3">
    <source>
        <dbReference type="EMBL" id="KAF9451442.1"/>
    </source>
</evidence>
<dbReference type="EMBL" id="MU151085">
    <property type="protein sequence ID" value="KAF9451442.1"/>
    <property type="molecule type" value="Genomic_DNA"/>
</dbReference>
<protein>
    <recommendedName>
        <fullName evidence="2">DUF6533 domain-containing protein</fullName>
    </recommendedName>
</protein>
<organism evidence="3 4">
    <name type="scientific">Macrolepiota fuliginosa MF-IS2</name>
    <dbReference type="NCBI Taxonomy" id="1400762"/>
    <lineage>
        <taxon>Eukaryota</taxon>
        <taxon>Fungi</taxon>
        <taxon>Dikarya</taxon>
        <taxon>Basidiomycota</taxon>
        <taxon>Agaricomycotina</taxon>
        <taxon>Agaricomycetes</taxon>
        <taxon>Agaricomycetidae</taxon>
        <taxon>Agaricales</taxon>
        <taxon>Agaricineae</taxon>
        <taxon>Agaricaceae</taxon>
        <taxon>Macrolepiota</taxon>
    </lineage>
</organism>
<evidence type="ECO:0000256" key="1">
    <source>
        <dbReference type="SAM" id="Phobius"/>
    </source>
</evidence>
<accession>A0A9P5XHC8</accession>